<proteinExistence type="predicted"/>
<name>A0A9Q0XL46_9SAUR</name>
<feature type="compositionally biased region" description="Polar residues" evidence="2">
    <location>
        <begin position="155"/>
        <end position="169"/>
    </location>
</feature>
<feature type="compositionally biased region" description="Basic and acidic residues" evidence="2">
    <location>
        <begin position="202"/>
        <end position="213"/>
    </location>
</feature>
<evidence type="ECO:0000313" key="5">
    <source>
        <dbReference type="Proteomes" id="UP001142489"/>
    </source>
</evidence>
<dbReference type="PANTHER" id="PTHR22545">
    <property type="entry name" value="CENTROSOMAL PROTEIN OF 95 KDA"/>
    <property type="match status" value="1"/>
</dbReference>
<feature type="region of interest" description="Disordered" evidence="2">
    <location>
        <begin position="458"/>
        <end position="540"/>
    </location>
</feature>
<dbReference type="PANTHER" id="PTHR22545:SF0">
    <property type="entry name" value="CENTROSOMAL PROTEIN OF 95 KDA"/>
    <property type="match status" value="1"/>
</dbReference>
<sequence length="891" mass="102062">MGSAEEREWVNVANDLLTKCNVHLHLNRLSDCGAEVFIHLYQAILGERVPDLIAIPRCQEDDAHNVQAIIDSLALDYLQVSLSHITGENIVKGDKESIRNLLEIFDGLLEYLTEEVSEAASQNDEYRIQMAQEEARSGHVEEQEDDQEMPVPSLKQPSALGSSESSEIFATSGEADGSESTSELIKLGDTAYLFSLRNEEFPTEREIPKRTTASEDVEDFKEPSTMLSRNQRAHITKTEGMTASAELPREQLSSSAKKLGEPIRPAIPLQPPYQPSVARTPNALDRGSGSLPRGSPPPPAKPQCLVFSDFAAPSELESATLPSAVSPSRTTSEPPAGDGEQTSGAGAEDVAGKTVAVDGENAGKEMDGSLRHTPTPPYLDTLPKPTSLQSTRPKQRNVLFGESQDESCTLTDSLEEEPFHHRRAKEKLSRQELRKMSENLSRRLNELDVMLKCALGEQTREESSADEDQLSQHSDSVMDYREVKAEPAISRLRRLPGRRRSLSTSPPPSSRQLSSKSDRGHWGDVRGPAGKIRDHLQREEDQRKLRAKLLAKAYEDELRAFEASERLELAKLNTKAKEMEQKYKEHVFKGSPRISQAAKIYSQKTRPRNPKFNQWISKGGFAKPKKAAPLRVKEDDLLPQLLEEFPHLHISRPIMNKMWQQQLAQIEQLKSPPDRNELKLQSELLETLKKHDLLVDLIKKEQSRNRRLQEFQQRIHRQKYTQNKLRERRQQIARAKKYYQDYRVQLRAKMMRARTREEQIFKKLFEEGLEIQKQRLHELRAYAKEKRVEQRRQHQDELESMENYYKDQFSMLAEAVSEERQEIQTRQRAHAKTLHKVKHELRSKMEKEIKDLQDMIMCNDDDSFFRELEADRLKSRLLLASFQYSKNHQIL</sequence>
<dbReference type="GO" id="GO:0000922">
    <property type="term" value="C:spindle pole"/>
    <property type="evidence" value="ECO:0007669"/>
    <property type="project" value="InterPro"/>
</dbReference>
<feature type="domain" description="DUF5745" evidence="3">
    <location>
        <begin position="50"/>
        <end position="108"/>
    </location>
</feature>
<dbReference type="Proteomes" id="UP001142489">
    <property type="component" value="Unassembled WGS sequence"/>
</dbReference>
<comment type="caution">
    <text evidence="4">The sequence shown here is derived from an EMBL/GenBank/DDBJ whole genome shotgun (WGS) entry which is preliminary data.</text>
</comment>
<dbReference type="OrthoDB" id="545730at2759"/>
<feature type="compositionally biased region" description="Basic and acidic residues" evidence="2">
    <location>
        <begin position="531"/>
        <end position="540"/>
    </location>
</feature>
<evidence type="ECO:0000259" key="3">
    <source>
        <dbReference type="Pfam" id="PF19016"/>
    </source>
</evidence>
<dbReference type="InterPro" id="IPR044039">
    <property type="entry name" value="DUF5745"/>
</dbReference>
<feature type="compositionally biased region" description="Polar residues" evidence="2">
    <location>
        <begin position="320"/>
        <end position="333"/>
    </location>
</feature>
<feature type="compositionally biased region" description="Basic and acidic residues" evidence="2">
    <location>
        <begin position="476"/>
        <end position="485"/>
    </location>
</feature>
<accession>A0A9Q0XL46</accession>
<evidence type="ECO:0000256" key="2">
    <source>
        <dbReference type="SAM" id="MobiDB-lite"/>
    </source>
</evidence>
<reference evidence="4" key="1">
    <citation type="journal article" date="2023" name="DNA Res.">
        <title>Chromosome-level genome assembly of Phrynocephalus forsythii using third-generation DNA sequencing and Hi-C analysis.</title>
        <authorList>
            <person name="Qi Y."/>
            <person name="Zhao W."/>
            <person name="Zhao Y."/>
            <person name="Niu C."/>
            <person name="Cao S."/>
            <person name="Zhang Y."/>
        </authorList>
    </citation>
    <scope>NUCLEOTIDE SEQUENCE</scope>
    <source>
        <tissue evidence="4">Muscle</tissue>
    </source>
</reference>
<dbReference type="AlphaFoldDB" id="A0A9Q0XL46"/>
<dbReference type="InterPro" id="IPR026619">
    <property type="entry name" value="CEP95"/>
</dbReference>
<evidence type="ECO:0000313" key="4">
    <source>
        <dbReference type="EMBL" id="KAJ7317988.1"/>
    </source>
</evidence>
<keyword evidence="5" id="KW-1185">Reference proteome</keyword>
<keyword evidence="1" id="KW-0175">Coiled coil</keyword>
<gene>
    <name evidence="4" type="ORF">JRQ81_004150</name>
</gene>
<evidence type="ECO:0000256" key="1">
    <source>
        <dbReference type="SAM" id="Coils"/>
    </source>
</evidence>
<feature type="region of interest" description="Disordered" evidence="2">
    <location>
        <begin position="134"/>
        <end position="182"/>
    </location>
</feature>
<feature type="region of interest" description="Disordered" evidence="2">
    <location>
        <begin position="202"/>
        <end position="431"/>
    </location>
</feature>
<feature type="coiled-coil region" evidence="1">
    <location>
        <begin position="562"/>
        <end position="589"/>
    </location>
</feature>
<protein>
    <recommendedName>
        <fullName evidence="3">DUF5745 domain-containing protein</fullName>
    </recommendedName>
</protein>
<dbReference type="Pfam" id="PF19016">
    <property type="entry name" value="DUF5745"/>
    <property type="match status" value="1"/>
</dbReference>
<organism evidence="4 5">
    <name type="scientific">Phrynocephalus forsythii</name>
    <dbReference type="NCBI Taxonomy" id="171643"/>
    <lineage>
        <taxon>Eukaryota</taxon>
        <taxon>Metazoa</taxon>
        <taxon>Chordata</taxon>
        <taxon>Craniata</taxon>
        <taxon>Vertebrata</taxon>
        <taxon>Euteleostomi</taxon>
        <taxon>Lepidosauria</taxon>
        <taxon>Squamata</taxon>
        <taxon>Bifurcata</taxon>
        <taxon>Unidentata</taxon>
        <taxon>Episquamata</taxon>
        <taxon>Toxicofera</taxon>
        <taxon>Iguania</taxon>
        <taxon>Acrodonta</taxon>
        <taxon>Agamidae</taxon>
        <taxon>Agaminae</taxon>
        <taxon>Phrynocephalus</taxon>
    </lineage>
</organism>
<dbReference type="EMBL" id="JAPFRF010000011">
    <property type="protein sequence ID" value="KAJ7317988.1"/>
    <property type="molecule type" value="Genomic_DNA"/>
</dbReference>
<feature type="compositionally biased region" description="Basic and acidic residues" evidence="2">
    <location>
        <begin position="361"/>
        <end position="370"/>
    </location>
</feature>
<feature type="compositionally biased region" description="Basic residues" evidence="2">
    <location>
        <begin position="491"/>
        <end position="501"/>
    </location>
</feature>
<dbReference type="GO" id="GO:0005813">
    <property type="term" value="C:centrosome"/>
    <property type="evidence" value="ECO:0007669"/>
    <property type="project" value="InterPro"/>
</dbReference>